<protein>
    <recommendedName>
        <fullName evidence="4">Excalibur calcium-binding domain-containing protein</fullName>
    </recommendedName>
</protein>
<dbReference type="AlphaFoldDB" id="A0A6J4Q215"/>
<name>A0A6J4Q215_9ACTN</name>
<accession>A0A6J4Q215</accession>
<keyword evidence="2" id="KW-1133">Transmembrane helix</keyword>
<reference evidence="3" key="1">
    <citation type="submission" date="2020-02" db="EMBL/GenBank/DDBJ databases">
        <authorList>
            <person name="Meier V. D."/>
        </authorList>
    </citation>
    <scope>NUCLEOTIDE SEQUENCE</scope>
    <source>
        <strain evidence="3">AVDCRST_MAG03</strain>
    </source>
</reference>
<keyword evidence="2" id="KW-0812">Transmembrane</keyword>
<evidence type="ECO:0000256" key="2">
    <source>
        <dbReference type="SAM" id="Phobius"/>
    </source>
</evidence>
<dbReference type="EMBL" id="CADCUT010000174">
    <property type="protein sequence ID" value="CAA9425962.1"/>
    <property type="molecule type" value="Genomic_DNA"/>
</dbReference>
<proteinExistence type="predicted"/>
<sequence>MFGNWFVRGAAVMLVLVAGFMGRVGYENATTPAYAQDEDPTVGRDCGDFRSQAEAQAELRRDPSDPDVLDEDDGPDDGVACETYQYDDPARDVTPALPRPKTAAQPRTTATPPSAERTAAITSRGATRGGTETTIS</sequence>
<organism evidence="3">
    <name type="scientific">uncultured Rubrobacteraceae bacterium</name>
    <dbReference type="NCBI Taxonomy" id="349277"/>
    <lineage>
        <taxon>Bacteria</taxon>
        <taxon>Bacillati</taxon>
        <taxon>Actinomycetota</taxon>
        <taxon>Rubrobacteria</taxon>
        <taxon>Rubrobacterales</taxon>
        <taxon>Rubrobacteraceae</taxon>
        <taxon>environmental samples</taxon>
    </lineage>
</organism>
<feature type="compositionally biased region" description="Polar residues" evidence="1">
    <location>
        <begin position="120"/>
        <end position="136"/>
    </location>
</feature>
<evidence type="ECO:0000256" key="1">
    <source>
        <dbReference type="SAM" id="MobiDB-lite"/>
    </source>
</evidence>
<evidence type="ECO:0000313" key="3">
    <source>
        <dbReference type="EMBL" id="CAA9425962.1"/>
    </source>
</evidence>
<feature type="region of interest" description="Disordered" evidence="1">
    <location>
        <begin position="31"/>
        <end position="136"/>
    </location>
</feature>
<evidence type="ECO:0008006" key="4">
    <source>
        <dbReference type="Google" id="ProtNLM"/>
    </source>
</evidence>
<feature type="compositionally biased region" description="Low complexity" evidence="1">
    <location>
        <begin position="99"/>
        <end position="115"/>
    </location>
</feature>
<feature type="compositionally biased region" description="Acidic residues" evidence="1">
    <location>
        <begin position="65"/>
        <end position="76"/>
    </location>
</feature>
<keyword evidence="2" id="KW-0472">Membrane</keyword>
<gene>
    <name evidence="3" type="ORF">AVDCRST_MAG03-2888</name>
</gene>
<feature type="transmembrane region" description="Helical" evidence="2">
    <location>
        <begin position="6"/>
        <end position="26"/>
    </location>
</feature>